<reference evidence="2" key="1">
    <citation type="journal article" date="2020" name="Stud. Mycol.">
        <title>101 Dothideomycetes genomes: a test case for predicting lifestyles and emergence of pathogens.</title>
        <authorList>
            <person name="Haridas S."/>
            <person name="Albert R."/>
            <person name="Binder M."/>
            <person name="Bloem J."/>
            <person name="Labutti K."/>
            <person name="Salamov A."/>
            <person name="Andreopoulos B."/>
            <person name="Baker S."/>
            <person name="Barry K."/>
            <person name="Bills G."/>
            <person name="Bluhm B."/>
            <person name="Cannon C."/>
            <person name="Castanera R."/>
            <person name="Culley D."/>
            <person name="Daum C."/>
            <person name="Ezra D."/>
            <person name="Gonzalez J."/>
            <person name="Henrissat B."/>
            <person name="Kuo A."/>
            <person name="Liang C."/>
            <person name="Lipzen A."/>
            <person name="Lutzoni F."/>
            <person name="Magnuson J."/>
            <person name="Mondo S."/>
            <person name="Nolan M."/>
            <person name="Ohm R."/>
            <person name="Pangilinan J."/>
            <person name="Park H.-J."/>
            <person name="Ramirez L."/>
            <person name="Alfaro M."/>
            <person name="Sun H."/>
            <person name="Tritt A."/>
            <person name="Yoshinaga Y."/>
            <person name="Zwiers L.-H."/>
            <person name="Turgeon B."/>
            <person name="Goodwin S."/>
            <person name="Spatafora J."/>
            <person name="Crous P."/>
            <person name="Grigoriev I."/>
        </authorList>
    </citation>
    <scope>NUCLEOTIDE SEQUENCE</scope>
    <source>
        <strain evidence="2">CBS 262.69</strain>
    </source>
</reference>
<keyword evidence="3" id="KW-1185">Reference proteome</keyword>
<dbReference type="GO" id="GO:0003690">
    <property type="term" value="F:double-stranded DNA binding"/>
    <property type="evidence" value="ECO:0007669"/>
    <property type="project" value="TreeGrafter"/>
</dbReference>
<dbReference type="InterPro" id="IPR013954">
    <property type="entry name" value="PNK3P"/>
</dbReference>
<dbReference type="Pfam" id="PF08645">
    <property type="entry name" value="PNK3P"/>
    <property type="match status" value="1"/>
</dbReference>
<evidence type="ECO:0000313" key="2">
    <source>
        <dbReference type="EMBL" id="KAF2399083.1"/>
    </source>
</evidence>
<dbReference type="PANTHER" id="PTHR12083">
    <property type="entry name" value="BIFUNCTIONAL POLYNUCLEOTIDE PHOSPHATASE/KINASE"/>
    <property type="match status" value="1"/>
</dbReference>
<dbReference type="InterPro" id="IPR023214">
    <property type="entry name" value="HAD_sf"/>
</dbReference>
<dbReference type="PANTHER" id="PTHR12083:SF9">
    <property type="entry name" value="BIFUNCTIONAL POLYNUCLEOTIDE PHOSPHATASE_KINASE"/>
    <property type="match status" value="1"/>
</dbReference>
<dbReference type="InterPro" id="IPR036412">
    <property type="entry name" value="HAD-like_sf"/>
</dbReference>
<dbReference type="GO" id="GO:0006281">
    <property type="term" value="P:DNA repair"/>
    <property type="evidence" value="ECO:0007669"/>
    <property type="project" value="TreeGrafter"/>
</dbReference>
<dbReference type="GO" id="GO:0046403">
    <property type="term" value="F:polynucleotide 3'-phosphatase activity"/>
    <property type="evidence" value="ECO:0007669"/>
    <property type="project" value="TreeGrafter"/>
</dbReference>
<dbReference type="Proteomes" id="UP000799640">
    <property type="component" value="Unassembled WGS sequence"/>
</dbReference>
<dbReference type="InterPro" id="IPR006551">
    <property type="entry name" value="Polynucleotide_phosphatase"/>
</dbReference>
<proteinExistence type="predicted"/>
<dbReference type="OrthoDB" id="19045at2759"/>
<feature type="region of interest" description="Disordered" evidence="1">
    <location>
        <begin position="1"/>
        <end position="31"/>
    </location>
</feature>
<dbReference type="InterPro" id="IPR006549">
    <property type="entry name" value="HAD-SF_hydro_IIIA"/>
</dbReference>
<dbReference type="SUPFAM" id="SSF52540">
    <property type="entry name" value="P-loop containing nucleoside triphosphate hydrolases"/>
    <property type="match status" value="1"/>
</dbReference>
<evidence type="ECO:0000256" key="1">
    <source>
        <dbReference type="SAM" id="MobiDB-lite"/>
    </source>
</evidence>
<sequence length="449" mass="50917">MNRQKASLKRSPSAESISPPPVKRKMQSGTTKSAVANFFKPASQKEPEKLTWRILSGTVLAGRYVPSPKPETTEKGSKPKVALFDFDFTLIATTSGKKFPVNSDDWKWWHACVPESLRRLHDEGFILAIVSNQGGISLKTNNKTAKGDARRLGDFKTKAKNVLTLLDLPIRIFAATGIDQFRKPRPGMWHELLRDLGLKHEDIDLQASIFVGDAAGRDEMGPVQKDFSCSDRGFSENVGIPFKTPEEFFLSQPTRPWSRDFDPKAYLAELDEKANSTTSVEFKKEYPQDIVIFCGAPGAGKSTFYWKHFEPLGYVRINQDILGSRQNCIKKATQHLEDGESVVIDNTNANPETREHWIKLARKFKVPIRCIHFTTPVMVAEHNDVMRALSGEMNPEKRDMLPKVAFSDFKKRYREPQLEEGLQDIIKVDFAFDGTEEQRAIWTKHWVSS</sequence>
<dbReference type="AlphaFoldDB" id="A0A6G1HSP2"/>
<accession>A0A6G1HSP2</accession>
<protein>
    <submittedName>
        <fullName evidence="2">Putative DNA 3'-phosphatase Tpp1</fullName>
    </submittedName>
</protein>
<dbReference type="GO" id="GO:0046404">
    <property type="term" value="F:ATP-dependent polydeoxyribonucleotide 5'-hydroxyl-kinase activity"/>
    <property type="evidence" value="ECO:0007669"/>
    <property type="project" value="TreeGrafter"/>
</dbReference>
<dbReference type="Gene3D" id="3.40.50.300">
    <property type="entry name" value="P-loop containing nucleotide triphosphate hydrolases"/>
    <property type="match status" value="1"/>
</dbReference>
<dbReference type="EMBL" id="ML996698">
    <property type="protein sequence ID" value="KAF2399083.1"/>
    <property type="molecule type" value="Genomic_DNA"/>
</dbReference>
<dbReference type="NCBIfam" id="TIGR01662">
    <property type="entry name" value="HAD-SF-IIIA"/>
    <property type="match status" value="1"/>
</dbReference>
<dbReference type="Gene3D" id="3.40.50.1000">
    <property type="entry name" value="HAD superfamily/HAD-like"/>
    <property type="match status" value="1"/>
</dbReference>
<evidence type="ECO:0000313" key="3">
    <source>
        <dbReference type="Proteomes" id="UP000799640"/>
    </source>
</evidence>
<dbReference type="NCBIfam" id="TIGR01664">
    <property type="entry name" value="DNA-3'-Pase"/>
    <property type="match status" value="1"/>
</dbReference>
<dbReference type="InterPro" id="IPR027417">
    <property type="entry name" value="P-loop_NTPase"/>
</dbReference>
<dbReference type="FunFam" id="3.40.50.300:FF:002548">
    <property type="entry name" value="DNA kinase/phosphatase Pnk1"/>
    <property type="match status" value="1"/>
</dbReference>
<gene>
    <name evidence="2" type="ORF">EJ06DRAFT_531387</name>
</gene>
<dbReference type="SUPFAM" id="SSF56784">
    <property type="entry name" value="HAD-like"/>
    <property type="match status" value="1"/>
</dbReference>
<organism evidence="2 3">
    <name type="scientific">Trichodelitschia bisporula</name>
    <dbReference type="NCBI Taxonomy" id="703511"/>
    <lineage>
        <taxon>Eukaryota</taxon>
        <taxon>Fungi</taxon>
        <taxon>Dikarya</taxon>
        <taxon>Ascomycota</taxon>
        <taxon>Pezizomycotina</taxon>
        <taxon>Dothideomycetes</taxon>
        <taxon>Dothideomycetes incertae sedis</taxon>
        <taxon>Phaeotrichales</taxon>
        <taxon>Phaeotrichaceae</taxon>
        <taxon>Trichodelitschia</taxon>
    </lineage>
</organism>
<name>A0A6G1HSP2_9PEZI</name>
<dbReference type="Pfam" id="PF13671">
    <property type="entry name" value="AAA_33"/>
    <property type="match status" value="1"/>
</dbReference>